<dbReference type="GO" id="GO:0006354">
    <property type="term" value="P:DNA-templated transcription elongation"/>
    <property type="evidence" value="ECO:0007669"/>
    <property type="project" value="InterPro"/>
</dbReference>
<evidence type="ECO:0000313" key="6">
    <source>
        <dbReference type="Proteomes" id="UP000316688"/>
    </source>
</evidence>
<dbReference type="PANTHER" id="PTHR30265:SF7">
    <property type="entry name" value="TRANSCRIPTION ANTITERMINATION PROTEIN RFAH"/>
    <property type="match status" value="1"/>
</dbReference>
<dbReference type="InterPro" id="IPR010215">
    <property type="entry name" value="Transcription_antiterm_RfaH"/>
</dbReference>
<comment type="caution">
    <text evidence="5">The sequence shown here is derived from an EMBL/GenBank/DDBJ whole genome shotgun (WGS) entry which is preliminary data.</text>
</comment>
<dbReference type="RefSeq" id="WP_144346829.1">
    <property type="nucleotide sequence ID" value="NZ_VMKP01000001.1"/>
</dbReference>
<dbReference type="EMBL" id="VMKP01000001">
    <property type="protein sequence ID" value="TVO66250.1"/>
    <property type="molecule type" value="Genomic_DNA"/>
</dbReference>
<gene>
    <name evidence="5" type="primary">rfaH</name>
    <name evidence="5" type="ORF">FPL11_00695</name>
</gene>
<keyword evidence="2" id="KW-0805">Transcription regulation</keyword>
<name>A0A557RM43_9GAMM</name>
<keyword evidence="3" id="KW-0804">Transcription</keyword>
<keyword evidence="6" id="KW-1185">Reference proteome</keyword>
<feature type="domain" description="NusG-like N-terminal" evidence="4">
    <location>
        <begin position="1"/>
        <end position="100"/>
    </location>
</feature>
<dbReference type="GO" id="GO:0031564">
    <property type="term" value="P:transcription antitermination"/>
    <property type="evidence" value="ECO:0007669"/>
    <property type="project" value="UniProtKB-KW"/>
</dbReference>
<protein>
    <submittedName>
        <fullName evidence="5">Transcription/translation regulatory transformer protein RfaH</fullName>
    </submittedName>
</protein>
<reference evidence="5 6" key="1">
    <citation type="submission" date="2019-07" db="EMBL/GenBank/DDBJ databases">
        <title>Reclasification of Spiribacter aquaticus.</title>
        <authorList>
            <person name="Leon M.J."/>
            <person name="Sanchez-Porro C."/>
            <person name="Ventosa A."/>
        </authorList>
    </citation>
    <scope>NUCLEOTIDE SEQUENCE [LARGE SCALE GENOMIC DNA]</scope>
    <source>
        <strain evidence="5 6">SP30</strain>
    </source>
</reference>
<dbReference type="CDD" id="cd09892">
    <property type="entry name" value="NGN_SP_RfaH"/>
    <property type="match status" value="1"/>
</dbReference>
<dbReference type="InterPro" id="IPR043425">
    <property type="entry name" value="NusG-like"/>
</dbReference>
<sequence>MKRWYAIYCKPREDERAELHLDHQAFEVFRPKHRVRRKRRGAMTTLIESLFPRYLFIHLDDVSQNWAPIRSTRGVAGMVRWGDHVPPVPEPVIDCLRRNVDEVGCIPTPQADYQKGDRLVIQEGAFAGHQGLFYGRRGEDRVMLLLEVMKQPQTMVFPEASLARG</sequence>
<dbReference type="SUPFAM" id="SSF82679">
    <property type="entry name" value="N-utilization substance G protein NusG, N-terminal domain"/>
    <property type="match status" value="1"/>
</dbReference>
<proteinExistence type="predicted"/>
<accession>A0A557RM43</accession>
<dbReference type="NCBIfam" id="TIGR01955">
    <property type="entry name" value="RfaH"/>
    <property type="match status" value="1"/>
</dbReference>
<dbReference type="NCBIfam" id="NF006534">
    <property type="entry name" value="PRK09014.1"/>
    <property type="match status" value="1"/>
</dbReference>
<evidence type="ECO:0000313" key="5">
    <source>
        <dbReference type="EMBL" id="TVO66250.1"/>
    </source>
</evidence>
<evidence type="ECO:0000259" key="4">
    <source>
        <dbReference type="SMART" id="SM00738"/>
    </source>
</evidence>
<dbReference type="AlphaFoldDB" id="A0A557RM43"/>
<dbReference type="Pfam" id="PF02357">
    <property type="entry name" value="NusG"/>
    <property type="match status" value="1"/>
</dbReference>
<dbReference type="InterPro" id="IPR006645">
    <property type="entry name" value="NGN-like_dom"/>
</dbReference>
<evidence type="ECO:0000256" key="3">
    <source>
        <dbReference type="ARBA" id="ARBA00023163"/>
    </source>
</evidence>
<dbReference type="Proteomes" id="UP000316688">
    <property type="component" value="Unassembled WGS sequence"/>
</dbReference>
<evidence type="ECO:0000256" key="2">
    <source>
        <dbReference type="ARBA" id="ARBA00023015"/>
    </source>
</evidence>
<dbReference type="SMART" id="SM00738">
    <property type="entry name" value="NGN"/>
    <property type="match status" value="1"/>
</dbReference>
<dbReference type="GO" id="GO:0005829">
    <property type="term" value="C:cytosol"/>
    <property type="evidence" value="ECO:0007669"/>
    <property type="project" value="TreeGrafter"/>
</dbReference>
<dbReference type="InterPro" id="IPR036735">
    <property type="entry name" value="NGN_dom_sf"/>
</dbReference>
<dbReference type="PANTHER" id="PTHR30265">
    <property type="entry name" value="RHO-INTERACTING TRANSCRIPTION TERMINATION FACTOR NUSG"/>
    <property type="match status" value="1"/>
</dbReference>
<dbReference type="Gene3D" id="3.30.70.940">
    <property type="entry name" value="NusG, N-terminal domain"/>
    <property type="match status" value="1"/>
</dbReference>
<organism evidence="5 6">
    <name type="scientific">Spiribacter aquaticus</name>
    <dbReference type="NCBI Taxonomy" id="1935996"/>
    <lineage>
        <taxon>Bacteria</taxon>
        <taxon>Pseudomonadati</taxon>
        <taxon>Pseudomonadota</taxon>
        <taxon>Gammaproteobacteria</taxon>
        <taxon>Chromatiales</taxon>
        <taxon>Ectothiorhodospiraceae</taxon>
        <taxon>Spiribacter</taxon>
    </lineage>
</organism>
<evidence type="ECO:0000256" key="1">
    <source>
        <dbReference type="ARBA" id="ARBA00022814"/>
    </source>
</evidence>
<keyword evidence="1" id="KW-0889">Transcription antitermination</keyword>